<accession>U5KLE2</accession>
<dbReference type="Gene3D" id="1.10.40.30">
    <property type="entry name" value="Fumarase/aspartase (C-terminal domain)"/>
    <property type="match status" value="1"/>
</dbReference>
<proteinExistence type="inferred from homology"/>
<dbReference type="AlphaFoldDB" id="U5KLE2"/>
<dbReference type="Pfam" id="PF00206">
    <property type="entry name" value="Lyase_1"/>
    <property type="match status" value="1"/>
</dbReference>
<dbReference type="InterPro" id="IPR009049">
    <property type="entry name" value="Argininosuccinate_lyase"/>
</dbReference>
<feature type="domain" description="Argininosuccinate lyase C-terminal" evidence="3">
    <location>
        <begin position="370"/>
        <end position="438"/>
    </location>
</feature>
<dbReference type="InterPro" id="IPR020557">
    <property type="entry name" value="Fumarate_lyase_CS"/>
</dbReference>
<dbReference type="InterPro" id="IPR000362">
    <property type="entry name" value="Fumarate_lyase_fam"/>
</dbReference>
<dbReference type="Pfam" id="PF14698">
    <property type="entry name" value="ASL_C2"/>
    <property type="match status" value="1"/>
</dbReference>
<dbReference type="FunFam" id="1.20.200.10:FF:000002">
    <property type="entry name" value="Argininosuccinate lyase"/>
    <property type="match status" value="1"/>
</dbReference>
<dbReference type="Gene3D" id="1.20.200.10">
    <property type="entry name" value="Fumarase/aspartase (Central domain)"/>
    <property type="match status" value="1"/>
</dbReference>
<feature type="domain" description="Fumarate lyase N-terminal" evidence="2">
    <location>
        <begin position="13"/>
        <end position="307"/>
    </location>
</feature>
<comment type="similarity">
    <text evidence="1">Belongs to the lyase 1 family. Argininosuccinate lyase subfamily.</text>
</comment>
<dbReference type="PANTHER" id="PTHR43814">
    <property type="entry name" value="ARGININOSUCCINATE LYASE"/>
    <property type="match status" value="1"/>
</dbReference>
<dbReference type="InterPro" id="IPR029419">
    <property type="entry name" value="Arg_succ_lyase_C"/>
</dbReference>
<organism evidence="4">
    <name type="scientific">Angomonas desouzai</name>
    <dbReference type="NCBI Taxonomy" id="59800"/>
    <lineage>
        <taxon>Eukaryota</taxon>
        <taxon>Discoba</taxon>
        <taxon>Euglenozoa</taxon>
        <taxon>Kinetoplastea</taxon>
        <taxon>Metakinetoplastina</taxon>
        <taxon>Trypanosomatida</taxon>
        <taxon>Trypanosomatidae</taxon>
        <taxon>Strigomonadinae</taxon>
        <taxon>Angomonas</taxon>
    </lineage>
</organism>
<dbReference type="CDD" id="cd01359">
    <property type="entry name" value="Argininosuccinate_lyase"/>
    <property type="match status" value="1"/>
</dbReference>
<dbReference type="GO" id="GO:0005829">
    <property type="term" value="C:cytosol"/>
    <property type="evidence" value="ECO:0007669"/>
    <property type="project" value="TreeGrafter"/>
</dbReference>
<dbReference type="PROSITE" id="PS00163">
    <property type="entry name" value="FUMARATE_LYASES"/>
    <property type="match status" value="1"/>
</dbReference>
<dbReference type="InterPro" id="IPR008948">
    <property type="entry name" value="L-Aspartase-like"/>
</dbReference>
<dbReference type="InterPro" id="IPR024083">
    <property type="entry name" value="Fumarase/histidase_N"/>
</dbReference>
<dbReference type="FunFam" id="1.10.40.30:FF:000001">
    <property type="entry name" value="Argininosuccinate lyase"/>
    <property type="match status" value="1"/>
</dbReference>
<dbReference type="FunFam" id="1.10.275.10:FF:000002">
    <property type="entry name" value="Argininosuccinate lyase"/>
    <property type="match status" value="1"/>
</dbReference>
<dbReference type="PRINTS" id="PR00149">
    <property type="entry name" value="FUMRATELYASE"/>
</dbReference>
<dbReference type="PANTHER" id="PTHR43814:SF1">
    <property type="entry name" value="ARGININOSUCCINATE LYASE"/>
    <property type="match status" value="1"/>
</dbReference>
<dbReference type="InterPro" id="IPR022761">
    <property type="entry name" value="Fumarate_lyase_N"/>
</dbReference>
<dbReference type="SUPFAM" id="SSF48557">
    <property type="entry name" value="L-aspartase-like"/>
    <property type="match status" value="1"/>
</dbReference>
<dbReference type="NCBIfam" id="TIGR00838">
    <property type="entry name" value="argH"/>
    <property type="match status" value="1"/>
</dbReference>
<dbReference type="PRINTS" id="PR00145">
    <property type="entry name" value="ARGSUCLYASE"/>
</dbReference>
<sequence>MSSETGKVKLWGGRFQKSTDKSVDDFNSSIRFDQRMYKQDIQGSIAHARMLGKQGIIPSKDSEAIIQGLEQIRKDIDDGKVQFQIDAEDIHMNVESILTERIGEAGKRLHTGRSRNDQVALDLRMYLRDEIKVVHEMLIHTLHVFSHLAESHVETIMPGYTHLQKAQPVTLAHHLMAYFEMFFRDFGRLEDCAKRVNVMPLGSGALAGTTYPLDRDMVAKELGFPAITRNSLDGVSDRDFVIELCSCLSTLMMHLSRFCEELILWNSNEFSFIEMDDGFSTGSSIMPQKKNPDVAELIRGKAGRVYGHLMGLLTTMKGLPLAYNKDMQEDKEPIFDSLDTVKLCLPVFCDMVSTMKIRKDRMLQGSKGGFTNATDAADYLVKKGLPFREAHSVIGQMVFYSIEHNKSLDELSMEEFKKFSDIIEDDIYHAISMETCVNDRKVVGGPAKEVSLQAIKEAKQFVEEAEKKLNQS</sequence>
<dbReference type="GO" id="GO:0042450">
    <property type="term" value="P:L-arginine biosynthetic process via ornithine"/>
    <property type="evidence" value="ECO:0007669"/>
    <property type="project" value="InterPro"/>
</dbReference>
<dbReference type="GO" id="GO:0004056">
    <property type="term" value="F:argininosuccinate lyase activity"/>
    <property type="evidence" value="ECO:0007669"/>
    <property type="project" value="UniProtKB-EC"/>
</dbReference>
<dbReference type="Gene3D" id="1.10.275.10">
    <property type="entry name" value="Fumarase/aspartase (N-terminal domain)"/>
    <property type="match status" value="1"/>
</dbReference>
<name>U5KLE2_9TRYP</name>
<evidence type="ECO:0000256" key="1">
    <source>
        <dbReference type="ARBA" id="ARBA00010755"/>
    </source>
</evidence>
<protein>
    <submittedName>
        <fullName evidence="4">Argininosuccinate lyase</fullName>
        <ecNumber evidence="4">4.3.2.1</ecNumber>
    </submittedName>
</protein>
<evidence type="ECO:0000259" key="2">
    <source>
        <dbReference type="Pfam" id="PF00206"/>
    </source>
</evidence>
<dbReference type="HAMAP" id="MF_00006">
    <property type="entry name" value="Arg_succ_lyase"/>
    <property type="match status" value="1"/>
</dbReference>
<evidence type="ECO:0000259" key="3">
    <source>
        <dbReference type="Pfam" id="PF14698"/>
    </source>
</evidence>
<evidence type="ECO:0000313" key="4">
    <source>
        <dbReference type="EMBL" id="AGT02757.1"/>
    </source>
</evidence>
<reference evidence="4" key="1">
    <citation type="submission" date="2013-02" db="EMBL/GenBank/DDBJ databases">
        <title>Genomic Cooperation Between Trypanosomatids and Their Bacterial Endosymbionts in the Synthesis of Essential Amino Acids Heavily Influenced by Multiple Lateral Gene Transfer Events.</title>
        <authorList>
            <person name="Alves J.M.P."/>
            <person name="Klein C."/>
            <person name="Maia da Silva F."/>
            <person name="Costa Martins A.G."/>
            <person name="Serrano M.G."/>
            <person name="Buck G.A."/>
            <person name="Vasconcelos A.T.R."/>
            <person name="France-Sagot M."/>
            <person name="Teixeira M.M.G."/>
            <person name="Motta M.C.M."/>
            <person name="Camargo E.P."/>
        </authorList>
    </citation>
    <scope>NUCLEOTIDE SEQUENCE</scope>
</reference>
<keyword evidence="4" id="KW-0456">Lyase</keyword>
<dbReference type="EMBL" id="KC584029">
    <property type="protein sequence ID" value="AGT02757.1"/>
    <property type="molecule type" value="Genomic_DNA"/>
</dbReference>
<dbReference type="EC" id="4.3.2.1" evidence="4"/>